<comment type="pathway">
    <text evidence="4">Cofactor biosynthesis; riboflavin biosynthesis; 2-hydroxy-3-oxobutyl phosphate from D-ribulose 5-phosphate: step 1/1.</text>
</comment>
<dbReference type="OrthoDB" id="9793111at2"/>
<dbReference type="GO" id="GO:0009231">
    <property type="term" value="P:riboflavin biosynthetic process"/>
    <property type="evidence" value="ECO:0007669"/>
    <property type="project" value="UniProtKB-UniRule"/>
</dbReference>
<dbReference type="InterPro" id="IPR017945">
    <property type="entry name" value="DHBP_synth_RibB-like_a/b_dom"/>
</dbReference>
<dbReference type="SUPFAM" id="SSF55821">
    <property type="entry name" value="YrdC/RibB"/>
    <property type="match status" value="1"/>
</dbReference>
<evidence type="ECO:0000313" key="16">
    <source>
        <dbReference type="EMBL" id="TQK75661.1"/>
    </source>
</evidence>
<dbReference type="Proteomes" id="UP000316181">
    <property type="component" value="Unassembled WGS sequence"/>
</dbReference>
<comment type="pathway">
    <text evidence="3 14">Cofactor biosynthesis; riboflavin biosynthesis; 5-amino-6-(D-ribitylamino)uracil from GTP: step 1/4.</text>
</comment>
<dbReference type="UniPathway" id="UPA00275">
    <property type="reaction ID" value="UER00399"/>
</dbReference>
<evidence type="ECO:0000256" key="10">
    <source>
        <dbReference type="ARBA" id="ARBA00022833"/>
    </source>
</evidence>
<protein>
    <recommendedName>
        <fullName evidence="14">GTP cyclohydrolase-2</fullName>
        <ecNumber evidence="14">3.5.4.25</ecNumber>
    </recommendedName>
    <alternativeName>
        <fullName evidence="14">GTP cyclohydrolase II</fullName>
    </alternativeName>
</protein>
<dbReference type="NCBIfam" id="NF001591">
    <property type="entry name" value="PRK00393.1"/>
    <property type="match status" value="1"/>
</dbReference>
<dbReference type="GO" id="GO:0008270">
    <property type="term" value="F:zinc ion binding"/>
    <property type="evidence" value="ECO:0007669"/>
    <property type="project" value="UniProtKB-UniRule"/>
</dbReference>
<dbReference type="Gene3D" id="3.90.870.10">
    <property type="entry name" value="DHBP synthase"/>
    <property type="match status" value="1"/>
</dbReference>
<comment type="caution">
    <text evidence="16">The sequence shown here is derived from an EMBL/GenBank/DDBJ whole genome shotgun (WGS) entry which is preliminary data.</text>
</comment>
<dbReference type="HAMAP" id="MF_00179">
    <property type="entry name" value="RibA"/>
    <property type="match status" value="1"/>
</dbReference>
<gene>
    <name evidence="14" type="primary">ribA</name>
    <name evidence="16" type="ORF">FB389_0293</name>
</gene>
<sequence>MGSIERAFAELRRGRPVLVADAPERENEADVIFSADTVTTDWVGWTIRHSSGYLCAPMPSTRADRLALPLMVPQSQDPRRTAYTVTVDAAQGVTTGISAADRHRTLQVLADDNATATDLIRPGHVLPLRAAAGGVLHRAGHTEAAVDLCRNAGVGEVAGIAELVRDDGSMMRFPDAQHLADREGLELITIADLIEWRKIHDPIDGSVDSDPQESRVVRDASADLPTEFGLFTITGYRDLRTGAGHVVLVPKDVARPSAVPLVRVHSECLTGDALGSLRCDCGPQLHEAMRRIASEGGALVYLRGHEGRGIGLLAKVRAYALQDQGRDTVQANLDLGLPADRREFGAAAAILHDIGLDALRLLTNNPAKAAGLRAHGLNVSEVLRLEVGRNPFNEAYLETKRASMGHTLSPLHTKEQS</sequence>
<dbReference type="InterPro" id="IPR032677">
    <property type="entry name" value="GTP_cyclohydro_II"/>
</dbReference>
<feature type="binding site" evidence="14">
    <location>
        <position position="328"/>
    </location>
    <ligand>
        <name>GTP</name>
        <dbReference type="ChEBI" id="CHEBI:37565"/>
    </ligand>
</feature>
<feature type="binding site" evidence="14">
    <location>
        <begin position="306"/>
        <end position="308"/>
    </location>
    <ligand>
        <name>GTP</name>
        <dbReference type="ChEBI" id="CHEBI:37565"/>
    </ligand>
</feature>
<dbReference type="Gene3D" id="3.40.50.10990">
    <property type="entry name" value="GTP cyclohydrolase II"/>
    <property type="match status" value="1"/>
</dbReference>
<feature type="binding site" evidence="14">
    <location>
        <position position="363"/>
    </location>
    <ligand>
        <name>GTP</name>
        <dbReference type="ChEBI" id="CHEBI:37565"/>
    </ligand>
</feature>
<dbReference type="GO" id="GO:0008686">
    <property type="term" value="F:3,4-dihydroxy-2-butanone-4-phosphate synthase activity"/>
    <property type="evidence" value="ECO:0007669"/>
    <property type="project" value="UniProtKB-EC"/>
</dbReference>
<evidence type="ECO:0000256" key="4">
    <source>
        <dbReference type="ARBA" id="ARBA00004904"/>
    </source>
</evidence>
<feature type="binding site" evidence="14">
    <location>
        <position position="284"/>
    </location>
    <ligand>
        <name>GTP</name>
        <dbReference type="ChEBI" id="CHEBI:37565"/>
    </ligand>
</feature>
<dbReference type="CDD" id="cd00641">
    <property type="entry name" value="GTP_cyclohydro2"/>
    <property type="match status" value="1"/>
</dbReference>
<evidence type="ECO:0000256" key="13">
    <source>
        <dbReference type="ARBA" id="ARBA00049295"/>
    </source>
</evidence>
<evidence type="ECO:0000256" key="11">
    <source>
        <dbReference type="ARBA" id="ARBA00023134"/>
    </source>
</evidence>
<proteinExistence type="inferred from homology"/>
<feature type="binding site" evidence="14">
    <location>
        <position position="281"/>
    </location>
    <ligand>
        <name>Zn(2+)</name>
        <dbReference type="ChEBI" id="CHEBI:29105"/>
        <note>catalytic</note>
    </ligand>
</feature>
<dbReference type="Pfam" id="PF00925">
    <property type="entry name" value="GTP_cyclohydro2"/>
    <property type="match status" value="1"/>
</dbReference>
<dbReference type="PANTHER" id="PTHR21327">
    <property type="entry name" value="GTP CYCLOHYDROLASE II-RELATED"/>
    <property type="match status" value="1"/>
</dbReference>
<reference evidence="16 17" key="1">
    <citation type="submission" date="2019-06" db="EMBL/GenBank/DDBJ databases">
        <title>Sequencing the genomes of 1000 actinobacteria strains.</title>
        <authorList>
            <person name="Klenk H.-P."/>
        </authorList>
    </citation>
    <scope>NUCLEOTIDE SEQUENCE [LARGE SCALE GENOMIC DNA]</scope>
    <source>
        <strain evidence="16 17">DSM 10596</strain>
    </source>
</reference>
<dbReference type="EC" id="3.5.4.25" evidence="14"/>
<name>A0A542SM13_9MICO</name>
<keyword evidence="10 14" id="KW-0862">Zinc</keyword>
<keyword evidence="8 14" id="KW-0547">Nucleotide-binding</keyword>
<comment type="catalytic activity">
    <reaction evidence="1">
        <text>D-ribulose 5-phosphate = (2S)-2-hydroxy-3-oxobutyl phosphate + formate + H(+)</text>
        <dbReference type="Rhea" id="RHEA:18457"/>
        <dbReference type="ChEBI" id="CHEBI:15378"/>
        <dbReference type="ChEBI" id="CHEBI:15740"/>
        <dbReference type="ChEBI" id="CHEBI:58121"/>
        <dbReference type="ChEBI" id="CHEBI:58830"/>
        <dbReference type="EC" id="4.1.99.12"/>
    </reaction>
</comment>
<dbReference type="NCBIfam" id="TIGR00506">
    <property type="entry name" value="ribB"/>
    <property type="match status" value="1"/>
</dbReference>
<dbReference type="InterPro" id="IPR036144">
    <property type="entry name" value="RibA-like_sf"/>
</dbReference>
<dbReference type="Pfam" id="PF00926">
    <property type="entry name" value="DHBP_synthase"/>
    <property type="match status" value="1"/>
</dbReference>
<dbReference type="GO" id="GO:0005829">
    <property type="term" value="C:cytosol"/>
    <property type="evidence" value="ECO:0007669"/>
    <property type="project" value="TreeGrafter"/>
</dbReference>
<comment type="catalytic activity">
    <reaction evidence="13 14">
        <text>GTP + 4 H2O = 2,5-diamino-6-hydroxy-4-(5-phosphoribosylamino)-pyrimidine + formate + 2 phosphate + 3 H(+)</text>
        <dbReference type="Rhea" id="RHEA:23704"/>
        <dbReference type="ChEBI" id="CHEBI:15377"/>
        <dbReference type="ChEBI" id="CHEBI:15378"/>
        <dbReference type="ChEBI" id="CHEBI:15740"/>
        <dbReference type="ChEBI" id="CHEBI:37565"/>
        <dbReference type="ChEBI" id="CHEBI:43474"/>
        <dbReference type="ChEBI" id="CHEBI:58614"/>
        <dbReference type="EC" id="3.5.4.25"/>
    </reaction>
</comment>
<organism evidence="16 17">
    <name type="scientific">Rarobacter incanus</name>
    <dbReference type="NCBI Taxonomy" id="153494"/>
    <lineage>
        <taxon>Bacteria</taxon>
        <taxon>Bacillati</taxon>
        <taxon>Actinomycetota</taxon>
        <taxon>Actinomycetes</taxon>
        <taxon>Micrococcales</taxon>
        <taxon>Rarobacteraceae</taxon>
        <taxon>Rarobacter</taxon>
    </lineage>
</organism>
<dbReference type="FunFam" id="3.40.50.10990:FF:000001">
    <property type="entry name" value="Riboflavin biosynthesis protein RibBA"/>
    <property type="match status" value="1"/>
</dbReference>
<evidence type="ECO:0000256" key="9">
    <source>
        <dbReference type="ARBA" id="ARBA00022801"/>
    </source>
</evidence>
<evidence type="ECO:0000256" key="14">
    <source>
        <dbReference type="HAMAP-Rule" id="MF_00179"/>
    </source>
</evidence>
<comment type="similarity">
    <text evidence="14">Belongs to the GTP cyclohydrolase II family.</text>
</comment>
<feature type="active site" description="Proton acceptor" evidence="14">
    <location>
        <position position="340"/>
    </location>
</feature>
<evidence type="ECO:0000256" key="12">
    <source>
        <dbReference type="ARBA" id="ARBA00043932"/>
    </source>
</evidence>
<accession>A0A542SM13</accession>
<comment type="similarity">
    <text evidence="5">In the N-terminal section; belongs to the DHBP synthase family.</text>
</comment>
<dbReference type="PANTHER" id="PTHR21327:SF18">
    <property type="entry name" value="3,4-DIHYDROXY-2-BUTANONE 4-PHOSPHATE SYNTHASE"/>
    <property type="match status" value="1"/>
</dbReference>
<dbReference type="GO" id="GO:0005525">
    <property type="term" value="F:GTP binding"/>
    <property type="evidence" value="ECO:0007669"/>
    <property type="project" value="UniProtKB-KW"/>
</dbReference>
<dbReference type="EMBL" id="VFNV01000001">
    <property type="protein sequence ID" value="TQK75661.1"/>
    <property type="molecule type" value="Genomic_DNA"/>
</dbReference>
<dbReference type="NCBIfam" id="TIGR00505">
    <property type="entry name" value="ribA"/>
    <property type="match status" value="1"/>
</dbReference>
<dbReference type="GO" id="GO:0003935">
    <property type="term" value="F:GTP cyclohydrolase II activity"/>
    <property type="evidence" value="ECO:0007669"/>
    <property type="project" value="UniProtKB-UniRule"/>
</dbReference>
<evidence type="ECO:0000259" key="15">
    <source>
        <dbReference type="Pfam" id="PF00925"/>
    </source>
</evidence>
<keyword evidence="7 14" id="KW-0479">Metal-binding</keyword>
<keyword evidence="11 14" id="KW-0342">GTP-binding</keyword>
<evidence type="ECO:0000256" key="3">
    <source>
        <dbReference type="ARBA" id="ARBA00004853"/>
    </source>
</evidence>
<evidence type="ECO:0000256" key="1">
    <source>
        <dbReference type="ARBA" id="ARBA00000141"/>
    </source>
</evidence>
<feature type="binding site" evidence="14">
    <location>
        <position position="279"/>
    </location>
    <ligand>
        <name>Zn(2+)</name>
        <dbReference type="ChEBI" id="CHEBI:29105"/>
        <note>catalytic</note>
    </ligand>
</feature>
<comment type="function">
    <text evidence="12 14">Catalyzes the conversion of GTP to 2,5-diamino-6-ribosylamino-4(3H)-pyrimidinone 5'-phosphate (DARP), formate and pyrophosphate.</text>
</comment>
<feature type="binding site" evidence="14">
    <location>
        <position position="368"/>
    </location>
    <ligand>
        <name>GTP</name>
        <dbReference type="ChEBI" id="CHEBI:37565"/>
    </ligand>
</feature>
<feature type="binding site" evidence="14">
    <location>
        <begin position="263"/>
        <end position="267"/>
    </location>
    <ligand>
        <name>GTP</name>
        <dbReference type="ChEBI" id="CHEBI:37565"/>
    </ligand>
</feature>
<keyword evidence="17" id="KW-1185">Reference proteome</keyword>
<evidence type="ECO:0000313" key="17">
    <source>
        <dbReference type="Proteomes" id="UP000316181"/>
    </source>
</evidence>
<dbReference type="SUPFAM" id="SSF142695">
    <property type="entry name" value="RibA-like"/>
    <property type="match status" value="1"/>
</dbReference>
<dbReference type="InterPro" id="IPR000422">
    <property type="entry name" value="DHBP_synthase_RibB"/>
</dbReference>
<feature type="active site" description="Nucleophile" evidence="14">
    <location>
        <position position="342"/>
    </location>
</feature>
<evidence type="ECO:0000256" key="7">
    <source>
        <dbReference type="ARBA" id="ARBA00022723"/>
    </source>
</evidence>
<comment type="function">
    <text evidence="2">Catalyzes the conversion of D-ribulose 5-phosphate to formate and 3,4-dihydroxy-2-butanone 4-phosphate.</text>
</comment>
<feature type="binding site" evidence="14">
    <location>
        <position position="268"/>
    </location>
    <ligand>
        <name>Zn(2+)</name>
        <dbReference type="ChEBI" id="CHEBI:29105"/>
        <note>catalytic</note>
    </ligand>
</feature>
<evidence type="ECO:0000256" key="6">
    <source>
        <dbReference type="ARBA" id="ARBA00022619"/>
    </source>
</evidence>
<dbReference type="RefSeq" id="WP_142111038.1">
    <property type="nucleotide sequence ID" value="NZ_BAAATB010000003.1"/>
</dbReference>
<evidence type="ECO:0000256" key="5">
    <source>
        <dbReference type="ARBA" id="ARBA00005520"/>
    </source>
</evidence>
<dbReference type="AlphaFoldDB" id="A0A542SM13"/>
<dbReference type="PIRSF" id="PIRSF001259">
    <property type="entry name" value="RibA"/>
    <property type="match status" value="1"/>
</dbReference>
<keyword evidence="9 14" id="KW-0378">Hydrolase</keyword>
<feature type="domain" description="GTP cyclohydrolase II" evidence="15">
    <location>
        <begin position="220"/>
        <end position="382"/>
    </location>
</feature>
<evidence type="ECO:0000256" key="2">
    <source>
        <dbReference type="ARBA" id="ARBA00002284"/>
    </source>
</evidence>
<comment type="cofactor">
    <cofactor evidence="14">
        <name>Zn(2+)</name>
        <dbReference type="ChEBI" id="CHEBI:29105"/>
    </cofactor>
    <text evidence="14">Binds 1 zinc ion per subunit.</text>
</comment>
<evidence type="ECO:0000256" key="8">
    <source>
        <dbReference type="ARBA" id="ARBA00022741"/>
    </source>
</evidence>
<dbReference type="InterPro" id="IPR000926">
    <property type="entry name" value="RibA"/>
</dbReference>
<keyword evidence="6 14" id="KW-0686">Riboflavin biosynthesis</keyword>